<sequence length="437" mass="44919">MTNLPESVNNSQPQEEISTTESAITVTTDKTKKGNWLNGAFGAVAGAAGAVSNVANTVGSTVTGAASVVGGNVASAAGNVGGAIVSAGSAVGGIAGSFGSAVSGAAVATVGSVGSAVGAFTQTVSGAVVGGISSATSSTGSAIEGVSNNPLIRKAAEIFNADWFLKILDQVDVTASEAEVKRLKQKYPNESTYQISQRIIGKKALFAGASGFATTIVPGSAAALFAVDLAATTSLQAEMVYQIACAYGMDLKDPARKGEVVAVFGLAFGGKMSIKAGLGLLRNIPVAGAVIAASSEAVMLYTLGQASCAFYEAKLNPVNFEEKLVDIQKDSEERLKSAIPQEKIIDQILVHVILAGNRGRSKESVLADLKAANLRPESIDVIAEYMDSPLPLEMLLKDIKPEYALSLFAQCQNFAMLDGIMTPEEAKVIDMIHQKFS</sequence>
<evidence type="ECO:0000313" key="3">
    <source>
        <dbReference type="Proteomes" id="UP000738376"/>
    </source>
</evidence>
<feature type="region of interest" description="Disordered" evidence="1">
    <location>
        <begin position="1"/>
        <end position="21"/>
    </location>
</feature>
<evidence type="ECO:0000313" key="2">
    <source>
        <dbReference type="EMBL" id="NMF58865.1"/>
    </source>
</evidence>
<gene>
    <name evidence="2" type="ORF">HC246_12720</name>
</gene>
<comment type="caution">
    <text evidence="2">The sequence shown here is derived from an EMBL/GenBank/DDBJ whole genome shotgun (WGS) entry which is preliminary data.</text>
</comment>
<evidence type="ECO:0000256" key="1">
    <source>
        <dbReference type="SAM" id="MobiDB-lite"/>
    </source>
</evidence>
<keyword evidence="3" id="KW-1185">Reference proteome</keyword>
<organism evidence="2 3">
    <name type="scientific">Pseudanabaena yagii GIHE-NHR1</name>
    <dbReference type="NCBI Taxonomy" id="2722753"/>
    <lineage>
        <taxon>Bacteria</taxon>
        <taxon>Bacillati</taxon>
        <taxon>Cyanobacteriota</taxon>
        <taxon>Cyanophyceae</taxon>
        <taxon>Pseudanabaenales</taxon>
        <taxon>Pseudanabaenaceae</taxon>
        <taxon>Pseudanabaena</taxon>
        <taxon>Pseudanabaena yagii</taxon>
    </lineage>
</organism>
<protein>
    <submittedName>
        <fullName evidence="2">EcsC family protein</fullName>
    </submittedName>
</protein>
<reference evidence="2 3" key="1">
    <citation type="submission" date="2020-03" db="EMBL/GenBank/DDBJ databases">
        <title>Draft Genome Sequence of 2-Methylisoborneol Producing Pseudanabaena yagii Strain GIHE-NHR1 Isolated from North Han River in South Korea.</title>
        <authorList>
            <person name="Jeong J."/>
        </authorList>
    </citation>
    <scope>NUCLEOTIDE SEQUENCE [LARGE SCALE GENOMIC DNA]</scope>
    <source>
        <strain evidence="2 3">GIHE-NHR1</strain>
    </source>
</reference>
<proteinExistence type="predicted"/>
<name>A0ABX1LRW0_9CYAN</name>
<accession>A0ABX1LRW0</accession>
<dbReference type="EMBL" id="JAAVJL010000001">
    <property type="protein sequence ID" value="NMF58865.1"/>
    <property type="molecule type" value="Genomic_DNA"/>
</dbReference>
<dbReference type="Proteomes" id="UP000738376">
    <property type="component" value="Unassembled WGS sequence"/>
</dbReference>
<dbReference type="RefSeq" id="WP_169363711.1">
    <property type="nucleotide sequence ID" value="NZ_JAAVJL010000001.1"/>
</dbReference>